<comment type="caution">
    <text evidence="1">The sequence shown here is derived from an EMBL/GenBank/DDBJ whole genome shotgun (WGS) entry which is preliminary data.</text>
</comment>
<accession>A0ABM9PHV2</accession>
<evidence type="ECO:0000313" key="1">
    <source>
        <dbReference type="EMBL" id="CAL2105178.1"/>
    </source>
</evidence>
<sequence>MIQSKNLAKRLQEVYIDGKWIANTNYKEQIENTTWQEATKKIESFNTIAVLTYHINYYLTGILKVFNGGALEIKD</sequence>
<dbReference type="SUPFAM" id="SSF109854">
    <property type="entry name" value="DinB/YfiT-like putative metalloenzymes"/>
    <property type="match status" value="1"/>
</dbReference>
<proteinExistence type="predicted"/>
<reference evidence="1 2" key="1">
    <citation type="submission" date="2024-05" db="EMBL/GenBank/DDBJ databases">
        <authorList>
            <person name="Duchaud E."/>
        </authorList>
    </citation>
    <scope>NUCLEOTIDE SEQUENCE [LARGE SCALE GENOMIC DNA]</scope>
    <source>
        <strain evidence="1">Ena-SAMPLE-TAB-13-05-2024-13:56:06:370-140305</strain>
    </source>
</reference>
<dbReference type="Proteomes" id="UP001497602">
    <property type="component" value="Unassembled WGS sequence"/>
</dbReference>
<keyword evidence="2" id="KW-1185">Reference proteome</keyword>
<organism evidence="1 2">
    <name type="scientific">Tenacibaculum vairaonense</name>
    <dbReference type="NCBI Taxonomy" id="3137860"/>
    <lineage>
        <taxon>Bacteria</taxon>
        <taxon>Pseudomonadati</taxon>
        <taxon>Bacteroidota</taxon>
        <taxon>Flavobacteriia</taxon>
        <taxon>Flavobacteriales</taxon>
        <taxon>Flavobacteriaceae</taxon>
        <taxon>Tenacibaculum</taxon>
    </lineage>
</organism>
<dbReference type="InterPro" id="IPR034660">
    <property type="entry name" value="DinB/YfiT-like"/>
</dbReference>
<name>A0ABM9PHV2_9FLAO</name>
<protein>
    <submittedName>
        <fullName evidence="1">Uncharacterized protein</fullName>
    </submittedName>
</protein>
<gene>
    <name evidence="1" type="ORF">T190115A13A_130053</name>
</gene>
<dbReference type="EMBL" id="CAXJRC010000004">
    <property type="protein sequence ID" value="CAL2105178.1"/>
    <property type="molecule type" value="Genomic_DNA"/>
</dbReference>
<dbReference type="RefSeq" id="WP_348736994.1">
    <property type="nucleotide sequence ID" value="NZ_CAXJRC010000004.1"/>
</dbReference>
<evidence type="ECO:0000313" key="2">
    <source>
        <dbReference type="Proteomes" id="UP001497602"/>
    </source>
</evidence>